<dbReference type="InterPro" id="IPR006860">
    <property type="entry name" value="FecR"/>
</dbReference>
<protein>
    <submittedName>
        <fullName evidence="4">DUF4974 domain-containing protein</fullName>
    </submittedName>
</protein>
<keyword evidence="1" id="KW-0812">Transmembrane</keyword>
<dbReference type="PANTHER" id="PTHR30273">
    <property type="entry name" value="PERIPLASMIC SIGNAL SENSOR AND SIGMA FACTOR ACTIVATOR FECR-RELATED"/>
    <property type="match status" value="1"/>
</dbReference>
<evidence type="ECO:0000313" key="4">
    <source>
        <dbReference type="EMBL" id="MBO9202406.1"/>
    </source>
</evidence>
<evidence type="ECO:0000259" key="2">
    <source>
        <dbReference type="Pfam" id="PF04773"/>
    </source>
</evidence>
<dbReference type="Pfam" id="PF16344">
    <property type="entry name" value="FecR_C"/>
    <property type="match status" value="1"/>
</dbReference>
<accession>A0ABS3YZ23</accession>
<dbReference type="Gene3D" id="3.55.50.30">
    <property type="match status" value="1"/>
</dbReference>
<feature type="domain" description="Protein FecR C-terminal" evidence="3">
    <location>
        <begin position="363"/>
        <end position="429"/>
    </location>
</feature>
<gene>
    <name evidence="4" type="ORF">J7I42_19120</name>
</gene>
<dbReference type="Proteomes" id="UP000677244">
    <property type="component" value="Unassembled WGS sequence"/>
</dbReference>
<comment type="caution">
    <text evidence="4">The sequence shown here is derived from an EMBL/GenBank/DDBJ whole genome shotgun (WGS) entry which is preliminary data.</text>
</comment>
<feature type="transmembrane region" description="Helical" evidence="1">
    <location>
        <begin position="84"/>
        <end position="104"/>
    </location>
</feature>
<sequence length="432" mass="48508">MEAQNNKIASLIIKYRKTTLNNKEQEELNAWRSLSEENETLFQSLTDAPYLSELKVDLRADWKKVKQLYKAETGRPYPMGRSKFLSIAASIVVLLTAGIIWLSLPSSRNEPVLSKIEPPKQRNTPLIVKNSPQLPTEVTLTFSNGSTCQPDKMDNGSHIDYKSSRVVKVSNKKLKIIPLPVKINTPSGELNEAFHTPSNELNETFNTPGSELNEVTDIALNTLQIPSGRTYELELSDGSTVLLNAASTFRFPTVFSPTHRNVELIGEAFFNVRQVTLDGTNKIPFTVSALGTIVNVLGTQFNLNAYDDETITTTLITGEIDLIHEGSTTHIQPGQKAVLNNGHFSIRENVNIAEEIAWKKNLFEFRDTPLRNIMQQLTHWYDVEFVFNCCDSTSYTTTASRGEPLPEFLENMEETGDVHFEINGRRILVTSK</sequence>
<dbReference type="PANTHER" id="PTHR30273:SF2">
    <property type="entry name" value="PROTEIN FECR"/>
    <property type="match status" value="1"/>
</dbReference>
<keyword evidence="1" id="KW-0472">Membrane</keyword>
<dbReference type="InterPro" id="IPR012373">
    <property type="entry name" value="Ferrdict_sens_TM"/>
</dbReference>
<dbReference type="Gene3D" id="2.60.120.1440">
    <property type="match status" value="1"/>
</dbReference>
<dbReference type="InterPro" id="IPR032508">
    <property type="entry name" value="FecR_C"/>
</dbReference>
<feature type="domain" description="FecR protein" evidence="2">
    <location>
        <begin position="224"/>
        <end position="320"/>
    </location>
</feature>
<dbReference type="Pfam" id="PF04773">
    <property type="entry name" value="FecR"/>
    <property type="match status" value="1"/>
</dbReference>
<evidence type="ECO:0000256" key="1">
    <source>
        <dbReference type="SAM" id="Phobius"/>
    </source>
</evidence>
<keyword evidence="5" id="KW-1185">Reference proteome</keyword>
<evidence type="ECO:0000313" key="5">
    <source>
        <dbReference type="Proteomes" id="UP000677244"/>
    </source>
</evidence>
<dbReference type="EMBL" id="JAGHKO010000004">
    <property type="protein sequence ID" value="MBO9202406.1"/>
    <property type="molecule type" value="Genomic_DNA"/>
</dbReference>
<name>A0ABS3YZ23_9BACT</name>
<keyword evidence="1" id="KW-1133">Transmembrane helix</keyword>
<dbReference type="RefSeq" id="WP_209140452.1">
    <property type="nucleotide sequence ID" value="NZ_JAGHKO010000004.1"/>
</dbReference>
<proteinExistence type="predicted"/>
<reference evidence="4 5" key="1">
    <citation type="submission" date="2021-03" db="EMBL/GenBank/DDBJ databases">
        <title>Assistant Professor.</title>
        <authorList>
            <person name="Huq M.A."/>
        </authorList>
    </citation>
    <scope>NUCLEOTIDE SEQUENCE [LARGE SCALE GENOMIC DNA]</scope>
    <source>
        <strain evidence="4 5">MAH-29</strain>
    </source>
</reference>
<evidence type="ECO:0000259" key="3">
    <source>
        <dbReference type="Pfam" id="PF16344"/>
    </source>
</evidence>
<organism evidence="4 5">
    <name type="scientific">Niastella soli</name>
    <dbReference type="NCBI Taxonomy" id="2821487"/>
    <lineage>
        <taxon>Bacteria</taxon>
        <taxon>Pseudomonadati</taxon>
        <taxon>Bacteroidota</taxon>
        <taxon>Chitinophagia</taxon>
        <taxon>Chitinophagales</taxon>
        <taxon>Chitinophagaceae</taxon>
        <taxon>Niastella</taxon>
    </lineage>
</organism>